<comment type="caution">
    <text evidence="3">The sequence shown here is derived from an EMBL/GenBank/DDBJ whole genome shotgun (WGS) entry which is preliminary data.</text>
</comment>
<gene>
    <name evidence="3" type="ORF">QTN47_23105</name>
</gene>
<dbReference type="RefSeq" id="WP_369331831.1">
    <property type="nucleotide sequence ID" value="NZ_JAULBC010000008.1"/>
</dbReference>
<dbReference type="PANTHER" id="PTHR21666:SF289">
    <property type="entry name" value="L-ALA--D-GLU ENDOPEPTIDASE"/>
    <property type="match status" value="1"/>
</dbReference>
<dbReference type="InterPro" id="IPR011055">
    <property type="entry name" value="Dup_hybrid_motif"/>
</dbReference>
<dbReference type="EMBL" id="JAULBC010000008">
    <property type="protein sequence ID" value="MEX6690419.1"/>
    <property type="molecule type" value="Genomic_DNA"/>
</dbReference>
<dbReference type="InterPro" id="IPR016047">
    <property type="entry name" value="M23ase_b-sheet_dom"/>
</dbReference>
<dbReference type="SUPFAM" id="SSF51261">
    <property type="entry name" value="Duplicated hybrid motif"/>
    <property type="match status" value="1"/>
</dbReference>
<keyword evidence="1" id="KW-0732">Signal</keyword>
<protein>
    <submittedName>
        <fullName evidence="3">Peptidoglycan DD-metalloendopeptidase family protein</fullName>
    </submittedName>
</protein>
<dbReference type="Proteomes" id="UP001560573">
    <property type="component" value="Unassembled WGS sequence"/>
</dbReference>
<organism evidence="3 4">
    <name type="scientific">Danxiaibacter flavus</name>
    <dbReference type="NCBI Taxonomy" id="3049108"/>
    <lineage>
        <taxon>Bacteria</taxon>
        <taxon>Pseudomonadati</taxon>
        <taxon>Bacteroidota</taxon>
        <taxon>Chitinophagia</taxon>
        <taxon>Chitinophagales</taxon>
        <taxon>Chitinophagaceae</taxon>
        <taxon>Danxiaibacter</taxon>
    </lineage>
</organism>
<evidence type="ECO:0000313" key="4">
    <source>
        <dbReference type="Proteomes" id="UP001560573"/>
    </source>
</evidence>
<sequence>MISGLLKRYRNTFHKVVPFDPSKDKLLQMGLTANNRQLTTEVMQDINHFCSYVNELLSESNALYGIGGYKENRTVYNQFNLFEKNKNEPAMLVEESRTLHLGIDIWGKAGTPVFAPMGGSIHSFANNNNKGDYGATIILQHQLDGVVFHTLYGHLSLLDLAGLQKGRYITHGEQIARFGNVHENGCWPPHLHFQVIVDMELQQGDYPGVCRLSEADKYLGNCPDPDLVLNMMRFL</sequence>
<evidence type="ECO:0000259" key="2">
    <source>
        <dbReference type="Pfam" id="PF01551"/>
    </source>
</evidence>
<proteinExistence type="predicted"/>
<dbReference type="CDD" id="cd12797">
    <property type="entry name" value="M23_peptidase"/>
    <property type="match status" value="1"/>
</dbReference>
<name>A0ABV3ZMU8_9BACT</name>
<evidence type="ECO:0000313" key="3">
    <source>
        <dbReference type="EMBL" id="MEX6690419.1"/>
    </source>
</evidence>
<dbReference type="PANTHER" id="PTHR21666">
    <property type="entry name" value="PEPTIDASE-RELATED"/>
    <property type="match status" value="1"/>
</dbReference>
<feature type="domain" description="M23ase beta-sheet core" evidence="2">
    <location>
        <begin position="99"/>
        <end position="197"/>
    </location>
</feature>
<accession>A0ABV3ZMU8</accession>
<evidence type="ECO:0000256" key="1">
    <source>
        <dbReference type="ARBA" id="ARBA00022729"/>
    </source>
</evidence>
<reference evidence="3 4" key="1">
    <citation type="submission" date="2023-07" db="EMBL/GenBank/DDBJ databases">
        <authorList>
            <person name="Lian W.-H."/>
        </authorList>
    </citation>
    <scope>NUCLEOTIDE SEQUENCE [LARGE SCALE GENOMIC DNA]</scope>
    <source>
        <strain evidence="3 4">SYSU DXS3180</strain>
    </source>
</reference>
<dbReference type="Pfam" id="PF01551">
    <property type="entry name" value="Peptidase_M23"/>
    <property type="match status" value="1"/>
</dbReference>
<keyword evidence="4" id="KW-1185">Reference proteome</keyword>
<dbReference type="Gene3D" id="2.70.70.10">
    <property type="entry name" value="Glucose Permease (Domain IIA)"/>
    <property type="match status" value="1"/>
</dbReference>
<dbReference type="InterPro" id="IPR050570">
    <property type="entry name" value="Cell_wall_metabolism_enzyme"/>
</dbReference>